<sequence>MKFQWRSFGYKSKVVLLCSVANFVNAADRVLMPLAIVPMTREFKWSLYWQGWILSAFAFGYFTSQIIGANAVNKYGGRRVLCFAVLLWSLSTIITPLVAAYLPALICTRVVLGLGEGLGKFVMN</sequence>
<evidence type="ECO:0000256" key="1">
    <source>
        <dbReference type="ARBA" id="ARBA00004141"/>
    </source>
</evidence>
<organism evidence="7 8">
    <name type="scientific">Halocaridina rubra</name>
    <name type="common">Hawaiian red shrimp</name>
    <dbReference type="NCBI Taxonomy" id="373956"/>
    <lineage>
        <taxon>Eukaryota</taxon>
        <taxon>Metazoa</taxon>
        <taxon>Ecdysozoa</taxon>
        <taxon>Arthropoda</taxon>
        <taxon>Crustacea</taxon>
        <taxon>Multicrustacea</taxon>
        <taxon>Malacostraca</taxon>
        <taxon>Eumalacostraca</taxon>
        <taxon>Eucarida</taxon>
        <taxon>Decapoda</taxon>
        <taxon>Pleocyemata</taxon>
        <taxon>Caridea</taxon>
        <taxon>Atyoidea</taxon>
        <taxon>Atyidae</taxon>
        <taxon>Halocaridina</taxon>
    </lineage>
</organism>
<dbReference type="EMBL" id="JAXCGZ010022733">
    <property type="protein sequence ID" value="KAK7025601.1"/>
    <property type="molecule type" value="Genomic_DNA"/>
</dbReference>
<evidence type="ECO:0000313" key="7">
    <source>
        <dbReference type="EMBL" id="KAK7025601.1"/>
    </source>
</evidence>
<evidence type="ECO:0000256" key="3">
    <source>
        <dbReference type="ARBA" id="ARBA00022989"/>
    </source>
</evidence>
<keyword evidence="2 5" id="KW-0812">Transmembrane</keyword>
<dbReference type="PANTHER" id="PTHR11662">
    <property type="entry name" value="SOLUTE CARRIER FAMILY 17"/>
    <property type="match status" value="1"/>
</dbReference>
<reference evidence="7 8" key="1">
    <citation type="submission" date="2023-11" db="EMBL/GenBank/DDBJ databases">
        <title>Halocaridina rubra genome assembly.</title>
        <authorList>
            <person name="Smith C."/>
        </authorList>
    </citation>
    <scope>NUCLEOTIDE SEQUENCE [LARGE SCALE GENOMIC DNA]</scope>
    <source>
        <strain evidence="7">EP-1</strain>
        <tissue evidence="7">Whole</tissue>
    </source>
</reference>
<dbReference type="GO" id="GO:0022857">
    <property type="term" value="F:transmembrane transporter activity"/>
    <property type="evidence" value="ECO:0007669"/>
    <property type="project" value="InterPro"/>
</dbReference>
<dbReference type="GO" id="GO:0006820">
    <property type="term" value="P:monoatomic anion transport"/>
    <property type="evidence" value="ECO:0007669"/>
    <property type="project" value="TreeGrafter"/>
</dbReference>
<name>A0AAN8ZTK0_HALRR</name>
<dbReference type="PANTHER" id="PTHR11662:SF40">
    <property type="entry name" value="MAJOR FACILITATOR SUPERFAMILY (MFS) PROFILE DOMAIN-CONTAINING PROTEIN"/>
    <property type="match status" value="1"/>
</dbReference>
<feature type="transmembrane region" description="Helical" evidence="5">
    <location>
        <begin position="50"/>
        <end position="68"/>
    </location>
</feature>
<evidence type="ECO:0000256" key="2">
    <source>
        <dbReference type="ARBA" id="ARBA00022692"/>
    </source>
</evidence>
<comment type="caution">
    <text evidence="7">The sequence shown here is derived from an EMBL/GenBank/DDBJ whole genome shotgun (WGS) entry which is preliminary data.</text>
</comment>
<gene>
    <name evidence="7" type="ORF">SK128_025360</name>
</gene>
<dbReference type="InterPro" id="IPR036259">
    <property type="entry name" value="MFS_trans_sf"/>
</dbReference>
<dbReference type="Pfam" id="PF07690">
    <property type="entry name" value="MFS_1"/>
    <property type="match status" value="1"/>
</dbReference>
<dbReference type="InterPro" id="IPR050382">
    <property type="entry name" value="MFS_Na/Anion_cotransporter"/>
</dbReference>
<dbReference type="PROSITE" id="PS50850">
    <property type="entry name" value="MFS"/>
    <property type="match status" value="1"/>
</dbReference>
<protein>
    <recommendedName>
        <fullName evidence="6">Major facilitator superfamily (MFS) profile domain-containing protein</fullName>
    </recommendedName>
</protein>
<dbReference type="GO" id="GO:0016020">
    <property type="term" value="C:membrane"/>
    <property type="evidence" value="ECO:0007669"/>
    <property type="project" value="UniProtKB-SubCell"/>
</dbReference>
<dbReference type="InterPro" id="IPR011701">
    <property type="entry name" value="MFS"/>
</dbReference>
<comment type="subcellular location">
    <subcellularLocation>
        <location evidence="1">Membrane</location>
        <topology evidence="1">Multi-pass membrane protein</topology>
    </subcellularLocation>
</comment>
<dbReference type="Gene3D" id="1.20.1250.20">
    <property type="entry name" value="MFS general substrate transporter like domains"/>
    <property type="match status" value="1"/>
</dbReference>
<proteinExistence type="predicted"/>
<evidence type="ECO:0000256" key="5">
    <source>
        <dbReference type="SAM" id="Phobius"/>
    </source>
</evidence>
<dbReference type="AlphaFoldDB" id="A0AAN8ZTK0"/>
<keyword evidence="4 5" id="KW-0472">Membrane</keyword>
<evidence type="ECO:0000256" key="4">
    <source>
        <dbReference type="ARBA" id="ARBA00023136"/>
    </source>
</evidence>
<accession>A0AAN8ZTK0</accession>
<feature type="transmembrane region" description="Helical" evidence="5">
    <location>
        <begin position="80"/>
        <end position="102"/>
    </location>
</feature>
<feature type="domain" description="Major facilitator superfamily (MFS) profile" evidence="6">
    <location>
        <begin position="14"/>
        <end position="124"/>
    </location>
</feature>
<keyword evidence="3 5" id="KW-1133">Transmembrane helix</keyword>
<evidence type="ECO:0000313" key="8">
    <source>
        <dbReference type="Proteomes" id="UP001381693"/>
    </source>
</evidence>
<dbReference type="Proteomes" id="UP001381693">
    <property type="component" value="Unassembled WGS sequence"/>
</dbReference>
<evidence type="ECO:0000259" key="6">
    <source>
        <dbReference type="PROSITE" id="PS50850"/>
    </source>
</evidence>
<dbReference type="InterPro" id="IPR020846">
    <property type="entry name" value="MFS_dom"/>
</dbReference>
<dbReference type="SUPFAM" id="SSF103473">
    <property type="entry name" value="MFS general substrate transporter"/>
    <property type="match status" value="1"/>
</dbReference>
<keyword evidence="8" id="KW-1185">Reference proteome</keyword>